<organism evidence="3 4">
    <name type="scientific">Loktanella atrilutea</name>
    <dbReference type="NCBI Taxonomy" id="366533"/>
    <lineage>
        <taxon>Bacteria</taxon>
        <taxon>Pseudomonadati</taxon>
        <taxon>Pseudomonadota</taxon>
        <taxon>Alphaproteobacteria</taxon>
        <taxon>Rhodobacterales</taxon>
        <taxon>Roseobacteraceae</taxon>
        <taxon>Loktanella</taxon>
    </lineage>
</organism>
<feature type="transmembrane region" description="Helical" evidence="1">
    <location>
        <begin position="44"/>
        <end position="65"/>
    </location>
</feature>
<keyword evidence="1" id="KW-0472">Membrane</keyword>
<dbReference type="RefSeq" id="WP_084113970.1">
    <property type="nucleotide sequence ID" value="NZ_FQUE01000001.1"/>
</dbReference>
<feature type="transmembrane region" description="Helical" evidence="1">
    <location>
        <begin position="254"/>
        <end position="276"/>
    </location>
</feature>
<reference evidence="4" key="1">
    <citation type="submission" date="2016-11" db="EMBL/GenBank/DDBJ databases">
        <authorList>
            <person name="Varghese N."/>
            <person name="Submissions S."/>
        </authorList>
    </citation>
    <scope>NUCLEOTIDE SEQUENCE [LARGE SCALE GENOMIC DNA]</scope>
    <source>
        <strain evidence="4">DSM 29326</strain>
    </source>
</reference>
<dbReference type="InterPro" id="IPR003675">
    <property type="entry name" value="Rce1/LyrA-like_dom"/>
</dbReference>
<evidence type="ECO:0000313" key="4">
    <source>
        <dbReference type="Proteomes" id="UP000183987"/>
    </source>
</evidence>
<dbReference type="GO" id="GO:0004175">
    <property type="term" value="F:endopeptidase activity"/>
    <property type="evidence" value="ECO:0007669"/>
    <property type="project" value="UniProtKB-ARBA"/>
</dbReference>
<dbReference type="STRING" id="366533.SAMN05444339_10139"/>
<dbReference type="EMBL" id="FQUE01000001">
    <property type="protein sequence ID" value="SHE32056.1"/>
    <property type="molecule type" value="Genomic_DNA"/>
</dbReference>
<feature type="transmembrane region" description="Helical" evidence="1">
    <location>
        <begin position="296"/>
        <end position="314"/>
    </location>
</feature>
<dbReference type="GO" id="GO:0080120">
    <property type="term" value="P:CAAX-box protein maturation"/>
    <property type="evidence" value="ECO:0007669"/>
    <property type="project" value="UniProtKB-ARBA"/>
</dbReference>
<dbReference type="Pfam" id="PF02517">
    <property type="entry name" value="Rce1-like"/>
    <property type="match status" value="1"/>
</dbReference>
<name>A0A1M4SIP0_LOKAT</name>
<accession>A0A1M4SIP0</accession>
<protein>
    <recommendedName>
        <fullName evidence="2">CAAX prenyl protease 2/Lysostaphin resistance protein A-like domain-containing protein</fullName>
    </recommendedName>
</protein>
<keyword evidence="4" id="KW-1185">Reference proteome</keyword>
<evidence type="ECO:0000313" key="3">
    <source>
        <dbReference type="EMBL" id="SHE32056.1"/>
    </source>
</evidence>
<feature type="transmembrane region" description="Helical" evidence="1">
    <location>
        <begin position="80"/>
        <end position="102"/>
    </location>
</feature>
<dbReference type="Proteomes" id="UP000183987">
    <property type="component" value="Unassembled WGS sequence"/>
</dbReference>
<dbReference type="AlphaFoldDB" id="A0A1M4SIP0"/>
<proteinExistence type="predicted"/>
<feature type="transmembrane region" description="Helical" evidence="1">
    <location>
        <begin position="153"/>
        <end position="170"/>
    </location>
</feature>
<gene>
    <name evidence="3" type="ORF">SAMN05444339_10139</name>
</gene>
<keyword evidence="1" id="KW-1133">Transmembrane helix</keyword>
<evidence type="ECO:0000256" key="1">
    <source>
        <dbReference type="SAM" id="Phobius"/>
    </source>
</evidence>
<evidence type="ECO:0000259" key="2">
    <source>
        <dbReference type="Pfam" id="PF02517"/>
    </source>
</evidence>
<keyword evidence="1" id="KW-0812">Transmembrane</keyword>
<sequence>MQRRIARSDIAQPHRLRHTCAMPLPVPYSALRAFRRPALALPGLWRTALVILGFEVAFATTPFILDPFVDWSWPDQVLEVLNYAGFGLDLAALLVLVALLHNRGPGSMTGPLRPLLRDLGRVLVAVCLVLLVQQPFDLAPDLSDLILAPLGRWFVWLIPAALAILLQVATEEIYFRGYLTQQLAAFSLKRRVWMLLPSVYFGTSHLLNGDGLAEGVLWAVWATMLGAACADLTARTGNLGAAIGLHLGNNLFAALVLGFIGTPGFGLALFLLPQGAEAIDTAGLEGLATSATLLDLAYSGMGVLVMWLAARVAIRV</sequence>
<feature type="transmembrane region" description="Helical" evidence="1">
    <location>
        <begin position="114"/>
        <end position="133"/>
    </location>
</feature>
<feature type="domain" description="CAAX prenyl protease 2/Lysostaphin resistance protein A-like" evidence="2">
    <location>
        <begin position="156"/>
        <end position="252"/>
    </location>
</feature>
<dbReference type="OrthoDB" id="7171777at2"/>